<accession>X1A2U0</accession>
<feature type="non-terminal residue" evidence="1">
    <location>
        <position position="1"/>
    </location>
</feature>
<protein>
    <submittedName>
        <fullName evidence="1">Uncharacterized protein</fullName>
    </submittedName>
</protein>
<organism evidence="1">
    <name type="scientific">marine sediment metagenome</name>
    <dbReference type="NCBI Taxonomy" id="412755"/>
    <lineage>
        <taxon>unclassified sequences</taxon>
        <taxon>metagenomes</taxon>
        <taxon>ecological metagenomes</taxon>
    </lineage>
</organism>
<comment type="caution">
    <text evidence="1">The sequence shown here is derived from an EMBL/GenBank/DDBJ whole genome shotgun (WGS) entry which is preliminary data.</text>
</comment>
<reference evidence="1" key="1">
    <citation type="journal article" date="2014" name="Front. Microbiol.">
        <title>High frequency of phylogenetically diverse reductive dehalogenase-homologous genes in deep subseafloor sedimentary metagenomes.</title>
        <authorList>
            <person name="Kawai M."/>
            <person name="Futagami T."/>
            <person name="Toyoda A."/>
            <person name="Takaki Y."/>
            <person name="Nishi S."/>
            <person name="Hori S."/>
            <person name="Arai W."/>
            <person name="Tsubouchi T."/>
            <person name="Morono Y."/>
            <person name="Uchiyama I."/>
            <person name="Ito T."/>
            <person name="Fujiyama A."/>
            <person name="Inagaki F."/>
            <person name="Takami H."/>
        </authorList>
    </citation>
    <scope>NUCLEOTIDE SEQUENCE</scope>
    <source>
        <strain evidence="1">Expedition CK06-06</strain>
    </source>
</reference>
<name>X1A2U0_9ZZZZ</name>
<dbReference type="AlphaFoldDB" id="X1A2U0"/>
<gene>
    <name evidence="1" type="ORF">S01H4_13284</name>
</gene>
<proteinExistence type="predicted"/>
<evidence type="ECO:0000313" key="1">
    <source>
        <dbReference type="EMBL" id="GAG54586.1"/>
    </source>
</evidence>
<sequence>IEIDFHRVTAEVEKMSFGDLLNMSRDEIISANGVPPRVMGISTPGKLGGGTEIRDELKLFKEITVRPKQKLREDRINMTVLAESGDRIKFNEIDIAPPAAKPETDTEEALTGEGEADGRLAKARNLVDGIMDLRRLVIDSDKMGDLEGILQNG</sequence>
<dbReference type="EMBL" id="BART01005859">
    <property type="protein sequence ID" value="GAG54586.1"/>
    <property type="molecule type" value="Genomic_DNA"/>
</dbReference>